<comment type="caution">
    <text evidence="2">The sequence shown here is derived from an EMBL/GenBank/DDBJ whole genome shotgun (WGS) entry which is preliminary data.</text>
</comment>
<accession>A0ABW5YMI8</accession>
<keyword evidence="1" id="KW-0812">Transmembrane</keyword>
<keyword evidence="3" id="KW-1185">Reference proteome</keyword>
<evidence type="ECO:0000313" key="3">
    <source>
        <dbReference type="Proteomes" id="UP001597534"/>
    </source>
</evidence>
<evidence type="ECO:0008006" key="4">
    <source>
        <dbReference type="Google" id="ProtNLM"/>
    </source>
</evidence>
<dbReference type="Proteomes" id="UP001597534">
    <property type="component" value="Unassembled WGS sequence"/>
</dbReference>
<dbReference type="RefSeq" id="WP_379811873.1">
    <property type="nucleotide sequence ID" value="NZ_JBHUPC010000013.1"/>
</dbReference>
<evidence type="ECO:0000256" key="1">
    <source>
        <dbReference type="SAM" id="Phobius"/>
    </source>
</evidence>
<organism evidence="2 3">
    <name type="scientific">Flavobacterium chuncheonense</name>
    <dbReference type="NCBI Taxonomy" id="2026653"/>
    <lineage>
        <taxon>Bacteria</taxon>
        <taxon>Pseudomonadati</taxon>
        <taxon>Bacteroidota</taxon>
        <taxon>Flavobacteriia</taxon>
        <taxon>Flavobacteriales</taxon>
        <taxon>Flavobacteriaceae</taxon>
        <taxon>Flavobacterium</taxon>
    </lineage>
</organism>
<feature type="transmembrane region" description="Helical" evidence="1">
    <location>
        <begin position="294"/>
        <end position="314"/>
    </location>
</feature>
<name>A0ABW5YMI8_9FLAO</name>
<evidence type="ECO:0000313" key="2">
    <source>
        <dbReference type="EMBL" id="MFD2892235.1"/>
    </source>
</evidence>
<proteinExistence type="predicted"/>
<keyword evidence="1" id="KW-0472">Membrane</keyword>
<sequence length="324" mass="37450">MSTNTQDQEIDLGKVLSKIKDFFNSFFDGIFDLFLFIKRNIIVIAILFIIGGGVGFYMDRKDSVYEHTIIVRPNFGSTDYLYNQVNLLNAKRKQNDTLFFKAIGLKNIKNFREIEVEPIIDIYSFIQNSPEKFELLKLMAEEGSINTIIENEVTGKNYPFHAVKLITSKETKSENTIVPILKFLNSSDYFEQVKQQQIENIQNKIFTNEVTISQIDSLLNEFIKSVGNNNQKSTNLIYNNENNQLNELIQTKEKLITNQGQLKSSLIEVDSIIKDISTTINIKDSKGLHNKMKLIVPFILIVLFFIFSGLRLFYKKQIQKRELA</sequence>
<reference evidence="3" key="1">
    <citation type="journal article" date="2019" name="Int. J. Syst. Evol. Microbiol.">
        <title>The Global Catalogue of Microorganisms (GCM) 10K type strain sequencing project: providing services to taxonomists for standard genome sequencing and annotation.</title>
        <authorList>
            <consortium name="The Broad Institute Genomics Platform"/>
            <consortium name="The Broad Institute Genome Sequencing Center for Infectious Disease"/>
            <person name="Wu L."/>
            <person name="Ma J."/>
        </authorList>
    </citation>
    <scope>NUCLEOTIDE SEQUENCE [LARGE SCALE GENOMIC DNA]</scope>
    <source>
        <strain evidence="3">KCTC 22671</strain>
    </source>
</reference>
<gene>
    <name evidence="2" type="ORF">ACFS5J_09450</name>
</gene>
<feature type="transmembrane region" description="Helical" evidence="1">
    <location>
        <begin position="41"/>
        <end position="58"/>
    </location>
</feature>
<keyword evidence="1" id="KW-1133">Transmembrane helix</keyword>
<protein>
    <recommendedName>
        <fullName evidence="4">Polysaccharide chain length determinant N-terminal domain-containing protein</fullName>
    </recommendedName>
</protein>
<dbReference type="EMBL" id="JBHUPC010000013">
    <property type="protein sequence ID" value="MFD2892235.1"/>
    <property type="molecule type" value="Genomic_DNA"/>
</dbReference>